<sequence length="84" mass="9784">MFLWIKYPPVIVKGSVEQVTSDAGKVPQPTSDVFGVRYSISAGLLYRVYRRPVMNNLFLFIFYFTCLCFILCSGLMFFLLFLFF</sequence>
<keyword evidence="1" id="KW-0472">Membrane</keyword>
<organism evidence="2 3">
    <name type="scientific">Xenopus laevis</name>
    <name type="common">African clawed frog</name>
    <dbReference type="NCBI Taxonomy" id="8355"/>
    <lineage>
        <taxon>Eukaryota</taxon>
        <taxon>Metazoa</taxon>
        <taxon>Chordata</taxon>
        <taxon>Craniata</taxon>
        <taxon>Vertebrata</taxon>
        <taxon>Euteleostomi</taxon>
        <taxon>Amphibia</taxon>
        <taxon>Batrachia</taxon>
        <taxon>Anura</taxon>
        <taxon>Pipoidea</taxon>
        <taxon>Pipidae</taxon>
        <taxon>Xenopodinae</taxon>
        <taxon>Xenopus</taxon>
        <taxon>Xenopus</taxon>
    </lineage>
</organism>
<evidence type="ECO:0000313" key="2">
    <source>
        <dbReference type="EMBL" id="OCT96687.1"/>
    </source>
</evidence>
<evidence type="ECO:0000256" key="1">
    <source>
        <dbReference type="SAM" id="Phobius"/>
    </source>
</evidence>
<keyword evidence="1" id="KW-0812">Transmembrane</keyword>
<dbReference type="EMBL" id="CM004467">
    <property type="protein sequence ID" value="OCT96687.1"/>
    <property type="molecule type" value="Genomic_DNA"/>
</dbReference>
<proteinExistence type="predicted"/>
<dbReference type="Proteomes" id="UP000694892">
    <property type="component" value="Chromosome 1S"/>
</dbReference>
<name>A0A974DTS2_XENLA</name>
<protein>
    <submittedName>
        <fullName evidence="2">Uncharacterized protein</fullName>
    </submittedName>
</protein>
<keyword evidence="1" id="KW-1133">Transmembrane helix</keyword>
<accession>A0A974DTS2</accession>
<dbReference type="AlphaFoldDB" id="A0A974DTS2"/>
<evidence type="ECO:0000313" key="3">
    <source>
        <dbReference type="Proteomes" id="UP000694892"/>
    </source>
</evidence>
<feature type="transmembrane region" description="Helical" evidence="1">
    <location>
        <begin position="57"/>
        <end position="83"/>
    </location>
</feature>
<reference evidence="3" key="1">
    <citation type="journal article" date="2016" name="Nature">
        <title>Genome evolution in the allotetraploid frog Xenopus laevis.</title>
        <authorList>
            <person name="Session A.M."/>
            <person name="Uno Y."/>
            <person name="Kwon T."/>
            <person name="Chapman J.A."/>
            <person name="Toyoda A."/>
            <person name="Takahashi S."/>
            <person name="Fukui A."/>
            <person name="Hikosaka A."/>
            <person name="Suzuki A."/>
            <person name="Kondo M."/>
            <person name="van Heeringen S.J."/>
            <person name="Quigley I."/>
            <person name="Heinz S."/>
            <person name="Ogino H."/>
            <person name="Ochi H."/>
            <person name="Hellsten U."/>
            <person name="Lyons J.B."/>
            <person name="Simakov O."/>
            <person name="Putnam N."/>
            <person name="Stites J."/>
            <person name="Kuroki Y."/>
            <person name="Tanaka T."/>
            <person name="Michiue T."/>
            <person name="Watanabe M."/>
            <person name="Bogdanovic O."/>
            <person name="Lister R."/>
            <person name="Georgiou G."/>
            <person name="Paranjpe S.S."/>
            <person name="van Kruijsbergen I."/>
            <person name="Shu S."/>
            <person name="Carlson J."/>
            <person name="Kinoshita T."/>
            <person name="Ohta Y."/>
            <person name="Mawaribuchi S."/>
            <person name="Jenkins J."/>
            <person name="Grimwood J."/>
            <person name="Schmutz J."/>
            <person name="Mitros T."/>
            <person name="Mozaffari S.V."/>
            <person name="Suzuki Y."/>
            <person name="Haramoto Y."/>
            <person name="Yamamoto T.S."/>
            <person name="Takagi C."/>
            <person name="Heald R."/>
            <person name="Miller K."/>
            <person name="Haudenschild C."/>
            <person name="Kitzman J."/>
            <person name="Nakayama T."/>
            <person name="Izutsu Y."/>
            <person name="Robert J."/>
            <person name="Fortriede J."/>
            <person name="Burns K."/>
            <person name="Lotay V."/>
            <person name="Karimi K."/>
            <person name="Yasuoka Y."/>
            <person name="Dichmann D.S."/>
            <person name="Flajnik M.F."/>
            <person name="Houston D.W."/>
            <person name="Shendure J."/>
            <person name="DuPasquier L."/>
            <person name="Vize P.D."/>
            <person name="Zorn A.M."/>
            <person name="Ito M."/>
            <person name="Marcotte E.M."/>
            <person name="Wallingford J.B."/>
            <person name="Ito Y."/>
            <person name="Asashima M."/>
            <person name="Ueno N."/>
            <person name="Matsuda Y."/>
            <person name="Veenstra G.J."/>
            <person name="Fujiyama A."/>
            <person name="Harland R.M."/>
            <person name="Taira M."/>
            <person name="Rokhsar D.S."/>
        </authorList>
    </citation>
    <scope>NUCLEOTIDE SEQUENCE [LARGE SCALE GENOMIC DNA]</scope>
    <source>
        <strain evidence="3">J</strain>
    </source>
</reference>
<gene>
    <name evidence="2" type="ORF">XELAEV_18008898mg</name>
</gene>